<feature type="binding site" evidence="9">
    <location>
        <position position="167"/>
    </location>
    <ligand>
        <name>Mg(2+)</name>
        <dbReference type="ChEBI" id="CHEBI:18420"/>
        <label>1</label>
    </ligand>
</feature>
<feature type="domain" description="Nudix hydrolase" evidence="11">
    <location>
        <begin position="56"/>
        <end position="196"/>
    </location>
</feature>
<dbReference type="SUPFAM" id="SSF55811">
    <property type="entry name" value="Nudix"/>
    <property type="match status" value="1"/>
</dbReference>
<dbReference type="PROSITE" id="PS51462">
    <property type="entry name" value="NUDIX"/>
    <property type="match status" value="1"/>
</dbReference>
<keyword evidence="13" id="KW-1185">Reference proteome</keyword>
<evidence type="ECO:0000256" key="6">
    <source>
        <dbReference type="ARBA" id="ARBA00022801"/>
    </source>
</evidence>
<accession>A0A1V2H8G0</accession>
<comment type="subunit">
    <text evidence="4">Homodimer.</text>
</comment>
<dbReference type="InterPro" id="IPR020084">
    <property type="entry name" value="NUDIX_hydrolase_CS"/>
</dbReference>
<evidence type="ECO:0000256" key="1">
    <source>
        <dbReference type="ARBA" id="ARBA00000847"/>
    </source>
</evidence>
<dbReference type="NCBIfam" id="TIGR00052">
    <property type="entry name" value="nudix-type nucleoside diphosphatase, YffH/AdpP family"/>
    <property type="match status" value="1"/>
</dbReference>
<dbReference type="InterPro" id="IPR015797">
    <property type="entry name" value="NUDIX_hydrolase-like_dom_sf"/>
</dbReference>
<sequence length="214" mass="24124">MKARPSKAPEIPAHPLFQPESDEIAWSGRFPLQRVRFRYRRSDGTPSALLTWELWRRGQGVVMLPYDPWTGRIALVEQFRLPALAAGEDPIMRECPAGLLEPGEDPADAVLRETEEETGFTPDRVEKIGQYMLMQGGSDELMHFYAGRARLPAPGLVGTRGLEDEGEETRVLVVTADDALAQLARGEIRNVTAALCLMWLQLNRERLNREWTAE</sequence>
<dbReference type="GO" id="GO:0019693">
    <property type="term" value="P:ribose phosphate metabolic process"/>
    <property type="evidence" value="ECO:0007669"/>
    <property type="project" value="TreeGrafter"/>
</dbReference>
<feature type="binding site" evidence="9">
    <location>
        <position position="113"/>
    </location>
    <ligand>
        <name>Mg(2+)</name>
        <dbReference type="ChEBI" id="CHEBI:18420"/>
        <label>1</label>
    </ligand>
</feature>
<evidence type="ECO:0000256" key="10">
    <source>
        <dbReference type="PIRSR" id="PIRSR604385-3"/>
    </source>
</evidence>
<comment type="caution">
    <text evidence="12">The sequence shown here is derived from an EMBL/GenBank/DDBJ whole genome shotgun (WGS) entry which is preliminary data.</text>
</comment>
<organism evidence="12 13">
    <name type="scientific">Teichococcus deserti</name>
    <dbReference type="NCBI Taxonomy" id="1817963"/>
    <lineage>
        <taxon>Bacteria</taxon>
        <taxon>Pseudomonadati</taxon>
        <taxon>Pseudomonadota</taxon>
        <taxon>Alphaproteobacteria</taxon>
        <taxon>Acetobacterales</taxon>
        <taxon>Roseomonadaceae</taxon>
        <taxon>Roseomonas</taxon>
    </lineage>
</organism>
<evidence type="ECO:0000256" key="4">
    <source>
        <dbReference type="ARBA" id="ARBA00011738"/>
    </source>
</evidence>
<evidence type="ECO:0000313" key="13">
    <source>
        <dbReference type="Proteomes" id="UP000188879"/>
    </source>
</evidence>
<evidence type="ECO:0000259" key="11">
    <source>
        <dbReference type="PROSITE" id="PS51462"/>
    </source>
</evidence>
<comment type="catalytic activity">
    <reaction evidence="1">
        <text>GDP-alpha-D-mannose + H2O = alpha-D-mannose 1-phosphate + GMP + 2 H(+)</text>
        <dbReference type="Rhea" id="RHEA:27978"/>
        <dbReference type="ChEBI" id="CHEBI:15377"/>
        <dbReference type="ChEBI" id="CHEBI:15378"/>
        <dbReference type="ChEBI" id="CHEBI:57527"/>
        <dbReference type="ChEBI" id="CHEBI:58115"/>
        <dbReference type="ChEBI" id="CHEBI:58409"/>
    </reaction>
</comment>
<proteinExistence type="inferred from homology"/>
<dbReference type="CDD" id="cd24155">
    <property type="entry name" value="NUDIX_ADPRase"/>
    <property type="match status" value="1"/>
</dbReference>
<evidence type="ECO:0000313" key="12">
    <source>
        <dbReference type="EMBL" id="ONG59044.1"/>
    </source>
</evidence>
<dbReference type="Pfam" id="PF00293">
    <property type="entry name" value="NUDIX"/>
    <property type="match status" value="1"/>
</dbReference>
<dbReference type="InterPro" id="IPR004385">
    <property type="entry name" value="NDP_pyrophosphatase"/>
</dbReference>
<dbReference type="OrthoDB" id="5292471at2"/>
<dbReference type="GO" id="GO:0005829">
    <property type="term" value="C:cytosol"/>
    <property type="evidence" value="ECO:0007669"/>
    <property type="project" value="TreeGrafter"/>
</dbReference>
<evidence type="ECO:0000256" key="8">
    <source>
        <dbReference type="ARBA" id="ARBA00032272"/>
    </source>
</evidence>
<dbReference type="EMBL" id="MLCO01000005">
    <property type="protein sequence ID" value="ONG59044.1"/>
    <property type="molecule type" value="Genomic_DNA"/>
</dbReference>
<name>A0A1V2H8G0_9PROT</name>
<evidence type="ECO:0000256" key="7">
    <source>
        <dbReference type="ARBA" id="ARBA00032162"/>
    </source>
</evidence>
<dbReference type="Proteomes" id="UP000188879">
    <property type="component" value="Unassembled WGS sequence"/>
</dbReference>
<keyword evidence="9" id="KW-0460">Magnesium</keyword>
<dbReference type="RefSeq" id="WP_076955505.1">
    <property type="nucleotide sequence ID" value="NZ_MLCO01000005.1"/>
</dbReference>
<dbReference type="GO" id="GO:0006753">
    <property type="term" value="P:nucleoside phosphate metabolic process"/>
    <property type="evidence" value="ECO:0007669"/>
    <property type="project" value="TreeGrafter"/>
</dbReference>
<dbReference type="PANTHER" id="PTHR11839">
    <property type="entry name" value="UDP/ADP-SUGAR PYROPHOSPHATASE"/>
    <property type="match status" value="1"/>
</dbReference>
<comment type="cofactor">
    <cofactor evidence="2 9">
        <name>Mg(2+)</name>
        <dbReference type="ChEBI" id="CHEBI:18420"/>
    </cofactor>
</comment>
<dbReference type="AlphaFoldDB" id="A0A1V2H8G0"/>
<dbReference type="PANTHER" id="PTHR11839:SF18">
    <property type="entry name" value="NUDIX HYDROLASE DOMAIN-CONTAINING PROTEIN"/>
    <property type="match status" value="1"/>
</dbReference>
<gene>
    <name evidence="12" type="ORF">BKE38_00995</name>
</gene>
<evidence type="ECO:0000256" key="5">
    <source>
        <dbReference type="ARBA" id="ARBA00016377"/>
    </source>
</evidence>
<feature type="short sequence motif" description="Nudix box" evidence="10">
    <location>
        <begin position="98"/>
        <end position="120"/>
    </location>
</feature>
<keyword evidence="6" id="KW-0378">Hydrolase</keyword>
<evidence type="ECO:0000256" key="9">
    <source>
        <dbReference type="PIRSR" id="PIRSR604385-2"/>
    </source>
</evidence>
<evidence type="ECO:0000256" key="2">
    <source>
        <dbReference type="ARBA" id="ARBA00001946"/>
    </source>
</evidence>
<dbReference type="Gene3D" id="3.90.79.10">
    <property type="entry name" value="Nucleoside Triphosphate Pyrophosphohydrolase"/>
    <property type="match status" value="1"/>
</dbReference>
<comment type="similarity">
    <text evidence="3">Belongs to the Nudix hydrolase family. NudK subfamily.</text>
</comment>
<keyword evidence="9" id="KW-0479">Metal-binding</keyword>
<dbReference type="InterPro" id="IPR000086">
    <property type="entry name" value="NUDIX_hydrolase_dom"/>
</dbReference>
<feature type="binding site" evidence="9">
    <location>
        <position position="117"/>
    </location>
    <ligand>
        <name>Mg(2+)</name>
        <dbReference type="ChEBI" id="CHEBI:18420"/>
        <label>1</label>
    </ligand>
</feature>
<evidence type="ECO:0000256" key="3">
    <source>
        <dbReference type="ARBA" id="ARBA00007275"/>
    </source>
</evidence>
<reference evidence="12 13" key="1">
    <citation type="submission" date="2016-10" db="EMBL/GenBank/DDBJ databases">
        <title>Draft Genome sequence of Roseomonas sp. strain M3.</title>
        <authorList>
            <person name="Subhash Y."/>
            <person name="Lee S."/>
        </authorList>
    </citation>
    <scope>NUCLEOTIDE SEQUENCE [LARGE SCALE GENOMIC DNA]</scope>
    <source>
        <strain evidence="12 13">M3</strain>
    </source>
</reference>
<feature type="binding site" evidence="9">
    <location>
        <position position="97"/>
    </location>
    <ligand>
        <name>Mg(2+)</name>
        <dbReference type="ChEBI" id="CHEBI:18420"/>
        <label>1</label>
    </ligand>
</feature>
<protein>
    <recommendedName>
        <fullName evidence="5">GDP-mannose pyrophosphatase</fullName>
    </recommendedName>
    <alternativeName>
        <fullName evidence="7">GDP-mannose hydrolase</fullName>
    </alternativeName>
    <alternativeName>
        <fullName evidence="8">GDPMK</fullName>
    </alternativeName>
</protein>
<dbReference type="GO" id="GO:0046872">
    <property type="term" value="F:metal ion binding"/>
    <property type="evidence" value="ECO:0007669"/>
    <property type="project" value="UniProtKB-KW"/>
</dbReference>
<dbReference type="GO" id="GO:0019144">
    <property type="term" value="F:ADP-sugar diphosphatase activity"/>
    <property type="evidence" value="ECO:0007669"/>
    <property type="project" value="TreeGrafter"/>
</dbReference>
<dbReference type="PROSITE" id="PS00893">
    <property type="entry name" value="NUDIX_BOX"/>
    <property type="match status" value="1"/>
</dbReference>